<dbReference type="PANTHER" id="PTHR33337:SF40">
    <property type="entry name" value="CENP-V_GFA DOMAIN-CONTAINING PROTEIN-RELATED"/>
    <property type="match status" value="1"/>
</dbReference>
<dbReference type="PANTHER" id="PTHR33337">
    <property type="entry name" value="GFA DOMAIN-CONTAINING PROTEIN"/>
    <property type="match status" value="1"/>
</dbReference>
<comment type="similarity">
    <text evidence="1">Belongs to the Gfa family.</text>
</comment>
<evidence type="ECO:0000313" key="6">
    <source>
        <dbReference type="EMBL" id="QSX36573.1"/>
    </source>
</evidence>
<keyword evidence="3" id="KW-0862">Zinc</keyword>
<protein>
    <submittedName>
        <fullName evidence="6">GFA family protein</fullName>
    </submittedName>
</protein>
<dbReference type="Gene3D" id="3.90.1590.10">
    <property type="entry name" value="glutathione-dependent formaldehyde- activating enzyme (gfa)"/>
    <property type="match status" value="1"/>
</dbReference>
<proteinExistence type="inferred from homology"/>
<evidence type="ECO:0000256" key="1">
    <source>
        <dbReference type="ARBA" id="ARBA00005495"/>
    </source>
</evidence>
<dbReference type="InterPro" id="IPR006913">
    <property type="entry name" value="CENP-V/GFA"/>
</dbReference>
<sequence length="144" mass="16120">MTDASTNLTFPMTGGCLCGAIRFSISAAPFDADYCHCRRCQQSTGAPVSAWMDFKFEEVSWLQGLVKEFASTDKTFRGFCGDCGSTLSFRHRDYPQYLTLAIAALDSPELISPRYHIYTSSQMPWFNLCDELPRYPGSRSQGNP</sequence>
<keyword evidence="4" id="KW-0456">Lyase</keyword>
<dbReference type="RefSeq" id="WP_207379930.1">
    <property type="nucleotide sequence ID" value="NZ_CP071502.1"/>
</dbReference>
<dbReference type="Proteomes" id="UP000663207">
    <property type="component" value="Chromosome"/>
</dbReference>
<dbReference type="EMBL" id="CP071502">
    <property type="protein sequence ID" value="QSX36573.1"/>
    <property type="molecule type" value="Genomic_DNA"/>
</dbReference>
<evidence type="ECO:0000256" key="2">
    <source>
        <dbReference type="ARBA" id="ARBA00022723"/>
    </source>
</evidence>
<dbReference type="Pfam" id="PF04828">
    <property type="entry name" value="GFA"/>
    <property type="match status" value="1"/>
</dbReference>
<keyword evidence="7" id="KW-1185">Reference proteome</keyword>
<reference evidence="6 7" key="1">
    <citation type="submission" date="2021-03" db="EMBL/GenBank/DDBJ databases">
        <title>Novel species identification of genus Shewanella.</title>
        <authorList>
            <person name="Liu G."/>
            <person name="Zhang Q."/>
        </authorList>
    </citation>
    <scope>NUCLEOTIDE SEQUENCE [LARGE SCALE GENOMIC DNA]</scope>
    <source>
        <strain evidence="6 7">FJAT-52962</strain>
    </source>
</reference>
<evidence type="ECO:0000256" key="3">
    <source>
        <dbReference type="ARBA" id="ARBA00022833"/>
    </source>
</evidence>
<dbReference type="SUPFAM" id="SSF51316">
    <property type="entry name" value="Mss4-like"/>
    <property type="match status" value="1"/>
</dbReference>
<keyword evidence="2" id="KW-0479">Metal-binding</keyword>
<evidence type="ECO:0000259" key="5">
    <source>
        <dbReference type="PROSITE" id="PS51891"/>
    </source>
</evidence>
<organism evidence="6 7">
    <name type="scientific">Shewanella sedimentimangrovi</name>
    <dbReference type="NCBI Taxonomy" id="2814293"/>
    <lineage>
        <taxon>Bacteria</taxon>
        <taxon>Pseudomonadati</taxon>
        <taxon>Pseudomonadota</taxon>
        <taxon>Gammaproteobacteria</taxon>
        <taxon>Alteromonadales</taxon>
        <taxon>Shewanellaceae</taxon>
        <taxon>Shewanella</taxon>
    </lineage>
</organism>
<gene>
    <name evidence="6" type="ORF">JYB85_14980</name>
</gene>
<dbReference type="PROSITE" id="PS51891">
    <property type="entry name" value="CENP_V_GFA"/>
    <property type="match status" value="1"/>
</dbReference>
<evidence type="ECO:0000313" key="7">
    <source>
        <dbReference type="Proteomes" id="UP000663207"/>
    </source>
</evidence>
<feature type="domain" description="CENP-V/GFA" evidence="5">
    <location>
        <begin position="12"/>
        <end position="126"/>
    </location>
</feature>
<evidence type="ECO:0000256" key="4">
    <source>
        <dbReference type="ARBA" id="ARBA00023239"/>
    </source>
</evidence>
<dbReference type="InterPro" id="IPR011057">
    <property type="entry name" value="Mss4-like_sf"/>
</dbReference>
<accession>A0ABX7QYG2</accession>
<name>A0ABX7QYG2_9GAMM</name>